<organism evidence="8 9">
    <name type="scientific">Pseudoglutamicibacter cumminsii</name>
    <dbReference type="NCBI Taxonomy" id="156979"/>
    <lineage>
        <taxon>Bacteria</taxon>
        <taxon>Bacillati</taxon>
        <taxon>Actinomycetota</taxon>
        <taxon>Actinomycetes</taxon>
        <taxon>Micrococcales</taxon>
        <taxon>Micrococcaceae</taxon>
        <taxon>Pseudoglutamicibacter</taxon>
    </lineage>
</organism>
<dbReference type="InterPro" id="IPR036264">
    <property type="entry name" value="Bact_exopeptidase_dim_dom"/>
</dbReference>
<dbReference type="InterPro" id="IPR001261">
    <property type="entry name" value="ArgE/DapE_CS"/>
</dbReference>
<dbReference type="SUPFAM" id="SSF55031">
    <property type="entry name" value="Bacterial exopeptidase dimerisation domain"/>
    <property type="match status" value="1"/>
</dbReference>
<feature type="compositionally biased region" description="Basic and acidic residues" evidence="6">
    <location>
        <begin position="9"/>
        <end position="27"/>
    </location>
</feature>
<dbReference type="GO" id="GO:0016787">
    <property type="term" value="F:hydrolase activity"/>
    <property type="evidence" value="ECO:0007669"/>
    <property type="project" value="UniProtKB-KW"/>
</dbReference>
<dbReference type="Gene3D" id="1.10.150.900">
    <property type="match status" value="1"/>
</dbReference>
<accession>A0AAP4C815</accession>
<dbReference type="PIRSF" id="PIRSF036696">
    <property type="entry name" value="ACY-1"/>
    <property type="match status" value="1"/>
</dbReference>
<dbReference type="PANTHER" id="PTHR43808:SF8">
    <property type="entry name" value="PEPTIDASE M20 DIMERISATION DOMAIN-CONTAINING PROTEIN"/>
    <property type="match status" value="1"/>
</dbReference>
<evidence type="ECO:0000256" key="5">
    <source>
        <dbReference type="ARBA" id="ARBA00022833"/>
    </source>
</evidence>
<keyword evidence="4" id="KW-0378">Hydrolase</keyword>
<reference evidence="8" key="1">
    <citation type="submission" date="2023-05" db="EMBL/GenBank/DDBJ databases">
        <title>Cataloging the Phylogenetic Diversity of Human Bladder Bacteria.</title>
        <authorList>
            <person name="Du J."/>
        </authorList>
    </citation>
    <scope>NUCLEOTIDE SEQUENCE</scope>
    <source>
        <strain evidence="8">UMB9978</strain>
    </source>
</reference>
<name>A0AAP4C815_9MICC</name>
<dbReference type="InterPro" id="IPR011650">
    <property type="entry name" value="Peptidase_M20_dimer"/>
</dbReference>
<dbReference type="Pfam" id="PF07687">
    <property type="entry name" value="M20_dimer"/>
    <property type="match status" value="1"/>
</dbReference>
<evidence type="ECO:0000256" key="3">
    <source>
        <dbReference type="ARBA" id="ARBA00022723"/>
    </source>
</evidence>
<dbReference type="PANTHER" id="PTHR43808">
    <property type="entry name" value="ACETYLORNITHINE DEACETYLASE"/>
    <property type="match status" value="1"/>
</dbReference>
<sequence>MSDSVSKASDTEPRYSSEHAPDAQTREALDKEVVDICRDLIRIDTTNLGSFPDGANERPAADMVMELLQEVGLEPTLYEAAPGRSSVVVRIEGREPDLPALVVHGHLDVVPAQAEDWSVDPFAAEIKDGMIWGRGAVDMKNMNAMILTAVRDMARRGIKPRRDLIVTFFADEEAGGEYGALWLVKNHPEVFEGATEAISEVGGYSTTINGERVYLVQTAEKGRAWGALTAQGRAGHGSAVTNENPIVHLASAIARIAGDEWPREYNVATTALLEGIAHITGTEFDPENPQPQLDALGPTVKFIANTLQTTSNPTVLKAGYKDNVIPQEAVARLDVRTLPGQHEATLERIAELAGEYVTYSVDHHRPSVSAPIEAPIFDAMREALNRHDPGCHVLPYMLGAGTDNNALADLGINGYGFAPLLLPAELDFTGMFHGIDERVPIDSIIFGRAVLSEFLLDY</sequence>
<gene>
    <name evidence="8" type="ORF">QP116_08385</name>
</gene>
<dbReference type="EMBL" id="JASODW010000011">
    <property type="protein sequence ID" value="MDK6275746.1"/>
    <property type="molecule type" value="Genomic_DNA"/>
</dbReference>
<evidence type="ECO:0000313" key="8">
    <source>
        <dbReference type="EMBL" id="MDK6275746.1"/>
    </source>
</evidence>
<proteinExistence type="inferred from homology"/>
<comment type="cofactor">
    <cofactor evidence="1">
        <name>Zn(2+)</name>
        <dbReference type="ChEBI" id="CHEBI:29105"/>
    </cofactor>
</comment>
<dbReference type="Gene3D" id="3.40.630.10">
    <property type="entry name" value="Zn peptidases"/>
    <property type="match status" value="1"/>
</dbReference>
<evidence type="ECO:0000313" key="9">
    <source>
        <dbReference type="Proteomes" id="UP001240483"/>
    </source>
</evidence>
<dbReference type="PROSITE" id="PS00759">
    <property type="entry name" value="ARGE_DAPE_CPG2_2"/>
    <property type="match status" value="1"/>
</dbReference>
<dbReference type="InterPro" id="IPR002933">
    <property type="entry name" value="Peptidase_M20"/>
</dbReference>
<comment type="caution">
    <text evidence="8">The sequence shown here is derived from an EMBL/GenBank/DDBJ whole genome shotgun (WGS) entry which is preliminary data.</text>
</comment>
<dbReference type="RefSeq" id="WP_285333460.1">
    <property type="nucleotide sequence ID" value="NZ_JASODW010000011.1"/>
</dbReference>
<dbReference type="GO" id="GO:0046872">
    <property type="term" value="F:metal ion binding"/>
    <property type="evidence" value="ECO:0007669"/>
    <property type="project" value="UniProtKB-KW"/>
</dbReference>
<dbReference type="InterPro" id="IPR050072">
    <property type="entry name" value="Peptidase_M20A"/>
</dbReference>
<feature type="region of interest" description="Disordered" evidence="6">
    <location>
        <begin position="1"/>
        <end position="27"/>
    </location>
</feature>
<evidence type="ECO:0000256" key="4">
    <source>
        <dbReference type="ARBA" id="ARBA00022801"/>
    </source>
</evidence>
<dbReference type="Gene3D" id="3.30.70.360">
    <property type="match status" value="1"/>
</dbReference>
<evidence type="ECO:0000256" key="6">
    <source>
        <dbReference type="SAM" id="MobiDB-lite"/>
    </source>
</evidence>
<dbReference type="AlphaFoldDB" id="A0AAP4C815"/>
<keyword evidence="3" id="KW-0479">Metal-binding</keyword>
<dbReference type="Pfam" id="PF01546">
    <property type="entry name" value="Peptidase_M20"/>
    <property type="match status" value="1"/>
</dbReference>
<dbReference type="Proteomes" id="UP001240483">
    <property type="component" value="Unassembled WGS sequence"/>
</dbReference>
<protein>
    <submittedName>
        <fullName evidence="8">M20/M25/M40 family metallo-hydrolase</fullName>
    </submittedName>
</protein>
<comment type="similarity">
    <text evidence="2">Belongs to the peptidase M20A family.</text>
</comment>
<dbReference type="NCBIfam" id="NF005913">
    <property type="entry name" value="PRK07906.1"/>
    <property type="match status" value="1"/>
</dbReference>
<dbReference type="FunFam" id="1.10.150.900:FF:000002">
    <property type="entry name" value="M20/M25/M40 family peptidase"/>
    <property type="match status" value="1"/>
</dbReference>
<evidence type="ECO:0000256" key="2">
    <source>
        <dbReference type="ARBA" id="ARBA00006247"/>
    </source>
</evidence>
<feature type="domain" description="Peptidase M20 dimerisation" evidence="7">
    <location>
        <begin position="218"/>
        <end position="352"/>
    </location>
</feature>
<evidence type="ECO:0000256" key="1">
    <source>
        <dbReference type="ARBA" id="ARBA00001947"/>
    </source>
</evidence>
<dbReference type="SUPFAM" id="SSF53187">
    <property type="entry name" value="Zn-dependent exopeptidases"/>
    <property type="match status" value="1"/>
</dbReference>
<evidence type="ECO:0000259" key="7">
    <source>
        <dbReference type="Pfam" id="PF07687"/>
    </source>
</evidence>
<keyword evidence="5" id="KW-0862">Zinc</keyword>